<dbReference type="AlphaFoldDB" id="A0ABD0L5R0"/>
<organism evidence="1 2">
    <name type="scientific">Batillaria attramentaria</name>
    <dbReference type="NCBI Taxonomy" id="370345"/>
    <lineage>
        <taxon>Eukaryota</taxon>
        <taxon>Metazoa</taxon>
        <taxon>Spiralia</taxon>
        <taxon>Lophotrochozoa</taxon>
        <taxon>Mollusca</taxon>
        <taxon>Gastropoda</taxon>
        <taxon>Caenogastropoda</taxon>
        <taxon>Sorbeoconcha</taxon>
        <taxon>Cerithioidea</taxon>
        <taxon>Batillariidae</taxon>
        <taxon>Batillaria</taxon>
    </lineage>
</organism>
<dbReference type="EMBL" id="JACVVK020000081">
    <property type="protein sequence ID" value="KAK7494677.1"/>
    <property type="molecule type" value="Genomic_DNA"/>
</dbReference>
<protein>
    <submittedName>
        <fullName evidence="1">Uncharacterized protein</fullName>
    </submittedName>
</protein>
<comment type="caution">
    <text evidence="1">The sequence shown here is derived from an EMBL/GenBank/DDBJ whole genome shotgun (WGS) entry which is preliminary data.</text>
</comment>
<sequence length="73" mass="8575">MDQRVVKRECSAEHVTVNCEDCKPKWCSRALQPVFTRTMKWRLIFLSLSRLCDDRSLTFVSGPQRSEVKKNQT</sequence>
<reference evidence="1 2" key="1">
    <citation type="journal article" date="2023" name="Sci. Data">
        <title>Genome assembly of the Korean intertidal mud-creeper Batillaria attramentaria.</title>
        <authorList>
            <person name="Patra A.K."/>
            <person name="Ho P.T."/>
            <person name="Jun S."/>
            <person name="Lee S.J."/>
            <person name="Kim Y."/>
            <person name="Won Y.J."/>
        </authorList>
    </citation>
    <scope>NUCLEOTIDE SEQUENCE [LARGE SCALE GENOMIC DNA]</scope>
    <source>
        <strain evidence="1">Wonlab-2016</strain>
    </source>
</reference>
<keyword evidence="2" id="KW-1185">Reference proteome</keyword>
<evidence type="ECO:0000313" key="2">
    <source>
        <dbReference type="Proteomes" id="UP001519460"/>
    </source>
</evidence>
<proteinExistence type="predicted"/>
<accession>A0ABD0L5R0</accession>
<gene>
    <name evidence="1" type="ORF">BaRGS_00014075</name>
</gene>
<evidence type="ECO:0000313" key="1">
    <source>
        <dbReference type="EMBL" id="KAK7494677.1"/>
    </source>
</evidence>
<name>A0ABD0L5R0_9CAEN</name>
<feature type="non-terminal residue" evidence="1">
    <location>
        <position position="73"/>
    </location>
</feature>
<dbReference type="Proteomes" id="UP001519460">
    <property type="component" value="Unassembled WGS sequence"/>
</dbReference>